<keyword evidence="2" id="KW-1185">Reference proteome</keyword>
<proteinExistence type="predicted"/>
<accession>A0A8S1RHG6</accession>
<evidence type="ECO:0000313" key="1">
    <source>
        <dbReference type="EMBL" id="CAD8126410.1"/>
    </source>
</evidence>
<reference evidence="1" key="1">
    <citation type="submission" date="2021-01" db="EMBL/GenBank/DDBJ databases">
        <authorList>
            <consortium name="Genoscope - CEA"/>
            <person name="William W."/>
        </authorList>
    </citation>
    <scope>NUCLEOTIDE SEQUENCE</scope>
</reference>
<dbReference type="Proteomes" id="UP000692954">
    <property type="component" value="Unassembled WGS sequence"/>
</dbReference>
<name>A0A8S1RHG6_9CILI</name>
<dbReference type="AlphaFoldDB" id="A0A8S1RHG6"/>
<protein>
    <submittedName>
        <fullName evidence="1">Uncharacterized protein</fullName>
    </submittedName>
</protein>
<dbReference type="EMBL" id="CAJJDN010000167">
    <property type="protein sequence ID" value="CAD8126410.1"/>
    <property type="molecule type" value="Genomic_DNA"/>
</dbReference>
<gene>
    <name evidence="1" type="ORF">PSON_ATCC_30995.1.T1670046</name>
</gene>
<evidence type="ECO:0000313" key="2">
    <source>
        <dbReference type="Proteomes" id="UP000692954"/>
    </source>
</evidence>
<sequence>MPFKLSNLFQVVCLKYSCLKAIQNRTKIIQQCIYITLEIEQNHTKNCQNVYLTFMHSNFQLLQIHYRNEINILDINTLLIFYQLTQIFQFLLILLPISQTYLNELKIINNIQKSPIQKCTLAPEKYSDLQEIQYINNPMKRQVYYLQVMDMFSAGNVLAEIFTGESLFSLEQLLQQEILQVLISQQFSSMYFSRFINTI</sequence>
<dbReference type="OrthoDB" id="289510at2759"/>
<comment type="caution">
    <text evidence="1">The sequence shown here is derived from an EMBL/GenBank/DDBJ whole genome shotgun (WGS) entry which is preliminary data.</text>
</comment>
<organism evidence="1 2">
    <name type="scientific">Paramecium sonneborni</name>
    <dbReference type="NCBI Taxonomy" id="65129"/>
    <lineage>
        <taxon>Eukaryota</taxon>
        <taxon>Sar</taxon>
        <taxon>Alveolata</taxon>
        <taxon>Ciliophora</taxon>
        <taxon>Intramacronucleata</taxon>
        <taxon>Oligohymenophorea</taxon>
        <taxon>Peniculida</taxon>
        <taxon>Parameciidae</taxon>
        <taxon>Paramecium</taxon>
    </lineage>
</organism>